<keyword evidence="4" id="KW-0547">Nucleotide-binding</keyword>
<reference evidence="9 10" key="2">
    <citation type="journal article" date="2017" name="Genome Biol.">
        <title>New reference genome sequences of hot pepper reveal the massive evolution of plant disease-resistance genes by retroduplication.</title>
        <authorList>
            <person name="Kim S."/>
            <person name="Park J."/>
            <person name="Yeom S.I."/>
            <person name="Kim Y.M."/>
            <person name="Seo E."/>
            <person name="Kim K.T."/>
            <person name="Kim M.S."/>
            <person name="Lee J.M."/>
            <person name="Cheong K."/>
            <person name="Shin H.S."/>
            <person name="Kim S.B."/>
            <person name="Han K."/>
            <person name="Lee J."/>
            <person name="Park M."/>
            <person name="Lee H.A."/>
            <person name="Lee H.Y."/>
            <person name="Lee Y."/>
            <person name="Oh S."/>
            <person name="Lee J.H."/>
            <person name="Choi E."/>
            <person name="Choi E."/>
            <person name="Lee S.E."/>
            <person name="Jeon J."/>
            <person name="Kim H."/>
            <person name="Choi G."/>
            <person name="Song H."/>
            <person name="Lee J."/>
            <person name="Lee S.C."/>
            <person name="Kwon J.K."/>
            <person name="Lee H.Y."/>
            <person name="Koo N."/>
            <person name="Hong Y."/>
            <person name="Kim R.W."/>
            <person name="Kang W.H."/>
            <person name="Huh J.H."/>
            <person name="Kang B.C."/>
            <person name="Yang T.J."/>
            <person name="Lee Y.H."/>
            <person name="Bennetzen J.L."/>
            <person name="Choi D."/>
        </authorList>
    </citation>
    <scope>NUCLEOTIDE SEQUENCE [LARGE SCALE GENOMIC DNA]</scope>
    <source>
        <strain evidence="10">cv. CM334</strain>
    </source>
</reference>
<dbReference type="Gramene" id="PHT95688">
    <property type="protein sequence ID" value="PHT95688"/>
    <property type="gene ID" value="T459_03570"/>
</dbReference>
<evidence type="ECO:0000256" key="1">
    <source>
        <dbReference type="ARBA" id="ARBA00004245"/>
    </source>
</evidence>
<dbReference type="PANTHER" id="PTHR11937">
    <property type="entry name" value="ACTIN"/>
    <property type="match status" value="1"/>
</dbReference>
<dbReference type="SUPFAM" id="SSF53067">
    <property type="entry name" value="Actin-like ATPase domain"/>
    <property type="match status" value="1"/>
</dbReference>
<dbReference type="GO" id="GO:0005524">
    <property type="term" value="F:ATP binding"/>
    <property type="evidence" value="ECO:0007669"/>
    <property type="project" value="UniProtKB-KW"/>
</dbReference>
<protein>
    <submittedName>
        <fullName evidence="9">Actin-75</fullName>
    </submittedName>
</protein>
<dbReference type="GO" id="GO:0016787">
    <property type="term" value="F:hydrolase activity"/>
    <property type="evidence" value="ECO:0007669"/>
    <property type="project" value="UniProtKB-KW"/>
</dbReference>
<comment type="catalytic activity">
    <reaction evidence="8">
        <text>ATP + H2O = ADP + phosphate + H(+)</text>
        <dbReference type="Rhea" id="RHEA:13065"/>
        <dbReference type="ChEBI" id="CHEBI:15377"/>
        <dbReference type="ChEBI" id="CHEBI:15378"/>
        <dbReference type="ChEBI" id="CHEBI:30616"/>
        <dbReference type="ChEBI" id="CHEBI:43474"/>
        <dbReference type="ChEBI" id="CHEBI:456216"/>
    </reaction>
</comment>
<dbReference type="GO" id="GO:0015629">
    <property type="term" value="C:actin cytoskeleton"/>
    <property type="evidence" value="ECO:0000318"/>
    <property type="project" value="GO_Central"/>
</dbReference>
<reference evidence="9 10" key="1">
    <citation type="journal article" date="2014" name="Nat. Genet.">
        <title>Genome sequence of the hot pepper provides insights into the evolution of pungency in Capsicum species.</title>
        <authorList>
            <person name="Kim S."/>
            <person name="Park M."/>
            <person name="Yeom S.I."/>
            <person name="Kim Y.M."/>
            <person name="Lee J.M."/>
            <person name="Lee H.A."/>
            <person name="Seo E."/>
            <person name="Choi J."/>
            <person name="Cheong K."/>
            <person name="Kim K.T."/>
            <person name="Jung K."/>
            <person name="Lee G.W."/>
            <person name="Oh S.K."/>
            <person name="Bae C."/>
            <person name="Kim S.B."/>
            <person name="Lee H.Y."/>
            <person name="Kim S.Y."/>
            <person name="Kim M.S."/>
            <person name="Kang B.C."/>
            <person name="Jo Y.D."/>
            <person name="Yang H.B."/>
            <person name="Jeong H.J."/>
            <person name="Kang W.H."/>
            <person name="Kwon J.K."/>
            <person name="Shin C."/>
            <person name="Lim J.Y."/>
            <person name="Park J.H."/>
            <person name="Huh J.H."/>
            <person name="Kim J.S."/>
            <person name="Kim B.D."/>
            <person name="Cohen O."/>
            <person name="Paran I."/>
            <person name="Suh M.C."/>
            <person name="Lee S.B."/>
            <person name="Kim Y.K."/>
            <person name="Shin Y."/>
            <person name="Noh S.J."/>
            <person name="Park J."/>
            <person name="Seo Y.S."/>
            <person name="Kwon S.Y."/>
            <person name="Kim H.A."/>
            <person name="Park J.M."/>
            <person name="Kim H.J."/>
            <person name="Choi S.B."/>
            <person name="Bosland P.W."/>
            <person name="Reeves G."/>
            <person name="Jo S.H."/>
            <person name="Lee B.W."/>
            <person name="Cho H.T."/>
            <person name="Choi H.S."/>
            <person name="Lee M.S."/>
            <person name="Yu Y."/>
            <person name="Do Choi Y."/>
            <person name="Park B.S."/>
            <person name="van Deynze A."/>
            <person name="Ashrafi H."/>
            <person name="Hill T."/>
            <person name="Kim W.T."/>
            <person name="Pai H.S."/>
            <person name="Ahn H.K."/>
            <person name="Yeam I."/>
            <person name="Giovannoni J.J."/>
            <person name="Rose J.K."/>
            <person name="Sorensen I."/>
            <person name="Lee S.J."/>
            <person name="Kim R.W."/>
            <person name="Choi I.Y."/>
            <person name="Choi B.S."/>
            <person name="Lim J.S."/>
            <person name="Lee Y.H."/>
            <person name="Choi D."/>
        </authorList>
    </citation>
    <scope>NUCLEOTIDE SEQUENCE [LARGE SCALE GENOMIC DNA]</scope>
    <source>
        <strain evidence="10">cv. CM334</strain>
    </source>
</reference>
<keyword evidence="7" id="KW-0206">Cytoskeleton</keyword>
<comment type="subcellular location">
    <subcellularLocation>
        <location evidence="1">Cytoplasm</location>
        <location evidence="1">Cytoskeleton</location>
    </subcellularLocation>
</comment>
<dbReference type="Pfam" id="PF00022">
    <property type="entry name" value="Actin"/>
    <property type="match status" value="1"/>
</dbReference>
<comment type="caution">
    <text evidence="9">The sequence shown here is derived from an EMBL/GenBank/DDBJ whole genome shotgun (WGS) entry which is preliminary data.</text>
</comment>
<keyword evidence="5" id="KW-0378">Hydrolase</keyword>
<keyword evidence="6" id="KW-0067">ATP-binding</keyword>
<evidence type="ECO:0000256" key="3">
    <source>
        <dbReference type="ARBA" id="ARBA00022490"/>
    </source>
</evidence>
<evidence type="ECO:0000256" key="4">
    <source>
        <dbReference type="ARBA" id="ARBA00022741"/>
    </source>
</evidence>
<accession>A0A2G3AN97</accession>
<dbReference type="Proteomes" id="UP000222542">
    <property type="component" value="Unassembled WGS sequence"/>
</dbReference>
<dbReference type="InterPro" id="IPR043129">
    <property type="entry name" value="ATPase_NBD"/>
</dbReference>
<keyword evidence="10" id="KW-1185">Reference proteome</keyword>
<dbReference type="Gene3D" id="3.30.420.40">
    <property type="match status" value="1"/>
</dbReference>
<organism evidence="9 10">
    <name type="scientific">Capsicum annuum</name>
    <name type="common">Capsicum pepper</name>
    <dbReference type="NCBI Taxonomy" id="4072"/>
    <lineage>
        <taxon>Eukaryota</taxon>
        <taxon>Viridiplantae</taxon>
        <taxon>Streptophyta</taxon>
        <taxon>Embryophyta</taxon>
        <taxon>Tracheophyta</taxon>
        <taxon>Spermatophyta</taxon>
        <taxon>Magnoliopsida</taxon>
        <taxon>eudicotyledons</taxon>
        <taxon>Gunneridae</taxon>
        <taxon>Pentapetalae</taxon>
        <taxon>asterids</taxon>
        <taxon>lamiids</taxon>
        <taxon>Solanales</taxon>
        <taxon>Solanaceae</taxon>
        <taxon>Solanoideae</taxon>
        <taxon>Capsiceae</taxon>
        <taxon>Capsicum</taxon>
    </lineage>
</organism>
<dbReference type="InterPro" id="IPR004000">
    <property type="entry name" value="Actin"/>
</dbReference>
<evidence type="ECO:0000256" key="7">
    <source>
        <dbReference type="ARBA" id="ARBA00023212"/>
    </source>
</evidence>
<dbReference type="EMBL" id="AYRZ02000001">
    <property type="protein sequence ID" value="PHT95688.1"/>
    <property type="molecule type" value="Genomic_DNA"/>
</dbReference>
<evidence type="ECO:0000256" key="6">
    <source>
        <dbReference type="ARBA" id="ARBA00022840"/>
    </source>
</evidence>
<dbReference type="AlphaFoldDB" id="A0A2G3AN97"/>
<dbReference type="STRING" id="4072.A0A2G3AN97"/>
<keyword evidence="3" id="KW-0963">Cytoplasm</keyword>
<evidence type="ECO:0000313" key="9">
    <source>
        <dbReference type="EMBL" id="PHT95688.1"/>
    </source>
</evidence>
<evidence type="ECO:0000256" key="2">
    <source>
        <dbReference type="ARBA" id="ARBA00006752"/>
    </source>
</evidence>
<evidence type="ECO:0000256" key="8">
    <source>
        <dbReference type="ARBA" id="ARBA00049360"/>
    </source>
</evidence>
<proteinExistence type="inferred from homology"/>
<evidence type="ECO:0000313" key="10">
    <source>
        <dbReference type="Proteomes" id="UP000222542"/>
    </source>
</evidence>
<sequence length="181" mass="19378">MIHHMKETTAYVAVGFEQEIEKAKNCSKSVEQGFELLDVRVINVGAQRFCCPEVLFKPSSVGKEATGIHELTYNSIMRCDADIRKDLFTTIVLSGGSTMFPGMAKHVSKDITSLALSHTKIKVIAPPERTYSTLTGGSILASLSHFLQAAIDLASAVKASLNSAFGNFSFSGFSQIGGGIG</sequence>
<dbReference type="OMA" id="ADEMQET"/>
<gene>
    <name evidence="9" type="ORF">T459_03570</name>
</gene>
<evidence type="ECO:0000256" key="5">
    <source>
        <dbReference type="ARBA" id="ARBA00022801"/>
    </source>
</evidence>
<dbReference type="FunFam" id="3.30.420.40:FF:000218">
    <property type="entry name" value="actin, alpha sarcomeric/skeletal-like"/>
    <property type="match status" value="1"/>
</dbReference>
<comment type="similarity">
    <text evidence="2">Belongs to the actin family.</text>
</comment>
<name>A0A2G3AN97_CAPAN</name>